<dbReference type="PANTHER" id="PTHR42850:SF2">
    <property type="entry name" value="BLL5683 PROTEIN"/>
    <property type="match status" value="1"/>
</dbReference>
<dbReference type="Pfam" id="PF12850">
    <property type="entry name" value="Metallophos_2"/>
    <property type="match status" value="1"/>
</dbReference>
<dbReference type="AlphaFoldDB" id="A0A8B3Y2N1"/>
<reference evidence="3 4" key="1">
    <citation type="submission" date="2016-10" db="EMBL/GenBank/DDBJ databases">
        <authorList>
            <person name="Varghese N."/>
            <person name="Submissions S."/>
        </authorList>
    </citation>
    <scope>NUCLEOTIDE SEQUENCE [LARGE SCALE GENOMIC DNA]</scope>
    <source>
        <strain evidence="3 4">BS2775</strain>
    </source>
</reference>
<evidence type="ECO:0000256" key="1">
    <source>
        <dbReference type="ARBA" id="ARBA00008950"/>
    </source>
</evidence>
<dbReference type="InterPro" id="IPR011152">
    <property type="entry name" value="Pesterase_MJ0912"/>
</dbReference>
<dbReference type="SUPFAM" id="SSF56300">
    <property type="entry name" value="Metallo-dependent phosphatases"/>
    <property type="match status" value="1"/>
</dbReference>
<accession>A0A8B3Y2N1</accession>
<feature type="domain" description="Calcineurin-like phosphoesterase" evidence="2">
    <location>
        <begin position="1"/>
        <end position="178"/>
    </location>
</feature>
<dbReference type="EMBL" id="LT629782">
    <property type="protein sequence ID" value="SDU29127.1"/>
    <property type="molecule type" value="Genomic_DNA"/>
</dbReference>
<evidence type="ECO:0000313" key="4">
    <source>
        <dbReference type="Proteomes" id="UP000183653"/>
    </source>
</evidence>
<dbReference type="PANTHER" id="PTHR42850">
    <property type="entry name" value="METALLOPHOSPHOESTERASE"/>
    <property type="match status" value="1"/>
</dbReference>
<evidence type="ECO:0000259" key="2">
    <source>
        <dbReference type="Pfam" id="PF12850"/>
    </source>
</evidence>
<gene>
    <name evidence="3" type="ORF">SAMN04490197_4610</name>
</gene>
<dbReference type="Proteomes" id="UP000183653">
    <property type="component" value="Chromosome I"/>
</dbReference>
<dbReference type="PIRSF" id="PIRSF000883">
    <property type="entry name" value="Pesterase_MJ0912"/>
    <property type="match status" value="1"/>
</dbReference>
<sequence length="249" mass="27470">MKIAAISDIHGNVWALEAVLNDIRRQGVDLILNLGDILSGPLEPAQTADILMAMDGVHIKGNHERQLLDCAETPGGHSDYFAFLHTTDRHHSWLKSLPSIVSPVQDVLMFHGTPQSDTTCLLEHWNGGALVRADCAYVDRHLHGKRYNLYLCGHSHIPRILALGNSLVVNPGSVGLQAYTEGPPYDYNVQTGSPHARYCLLEKRNSGWVAQHRLVEYHVEAAVATARSNGRDDWALWLQTGQVTKSASC</sequence>
<dbReference type="OrthoDB" id="9813918at2"/>
<evidence type="ECO:0000313" key="3">
    <source>
        <dbReference type="EMBL" id="SDU29127.1"/>
    </source>
</evidence>
<name>A0A8B3Y2N1_9PSED</name>
<keyword evidence="4" id="KW-1185">Reference proteome</keyword>
<protein>
    <submittedName>
        <fullName evidence="3">Phosphoesterase, MJ0936 family</fullName>
    </submittedName>
</protein>
<dbReference type="GO" id="GO:0005737">
    <property type="term" value="C:cytoplasm"/>
    <property type="evidence" value="ECO:0007669"/>
    <property type="project" value="TreeGrafter"/>
</dbReference>
<dbReference type="GO" id="GO:0016791">
    <property type="term" value="F:phosphatase activity"/>
    <property type="evidence" value="ECO:0007669"/>
    <property type="project" value="TreeGrafter"/>
</dbReference>
<comment type="similarity">
    <text evidence="1">Belongs to the metallophosphoesterase superfamily. YfcE family.</text>
</comment>
<organism evidence="3 4">
    <name type="scientific">Pseudomonas orientalis</name>
    <dbReference type="NCBI Taxonomy" id="76758"/>
    <lineage>
        <taxon>Bacteria</taxon>
        <taxon>Pseudomonadati</taxon>
        <taxon>Pseudomonadota</taxon>
        <taxon>Gammaproteobacteria</taxon>
        <taxon>Pseudomonadales</taxon>
        <taxon>Pseudomonadaceae</taxon>
        <taxon>Pseudomonas</taxon>
    </lineage>
</organism>
<dbReference type="Gene3D" id="3.60.21.10">
    <property type="match status" value="1"/>
</dbReference>
<dbReference type="InterPro" id="IPR050126">
    <property type="entry name" value="Ap4A_hydrolase"/>
</dbReference>
<dbReference type="InterPro" id="IPR029052">
    <property type="entry name" value="Metallo-depent_PP-like"/>
</dbReference>
<dbReference type="InterPro" id="IPR024654">
    <property type="entry name" value="Calcineurin-like_PHP_lpxH"/>
</dbReference>
<proteinExistence type="inferred from homology"/>
<dbReference type="RefSeq" id="WP_082632092.1">
    <property type="nucleotide sequence ID" value="NZ_JYLM01000013.1"/>
</dbReference>